<name>A0AAN6JQF9_9BASI</name>
<feature type="compositionally biased region" description="Polar residues" evidence="1">
    <location>
        <begin position="170"/>
        <end position="184"/>
    </location>
</feature>
<feature type="compositionally biased region" description="Polar residues" evidence="1">
    <location>
        <begin position="128"/>
        <end position="138"/>
    </location>
</feature>
<dbReference type="EMBL" id="JAPDMZ010000191">
    <property type="protein sequence ID" value="KAK0546483.1"/>
    <property type="molecule type" value="Genomic_DNA"/>
</dbReference>
<dbReference type="AlphaFoldDB" id="A0AAN6JQF9"/>
<dbReference type="Proteomes" id="UP001176517">
    <property type="component" value="Unassembled WGS sequence"/>
</dbReference>
<reference evidence="2" key="1">
    <citation type="journal article" date="2023" name="PhytoFront">
        <title>Draft Genome Resources of Seven Strains of Tilletia horrida, Causal Agent of Kernel Smut of Rice.</title>
        <authorList>
            <person name="Khanal S."/>
            <person name="Antony Babu S."/>
            <person name="Zhou X.G."/>
        </authorList>
    </citation>
    <scope>NUCLEOTIDE SEQUENCE</scope>
    <source>
        <strain evidence="2">TX6</strain>
    </source>
</reference>
<evidence type="ECO:0000313" key="2">
    <source>
        <dbReference type="EMBL" id="KAK0546483.1"/>
    </source>
</evidence>
<keyword evidence="3" id="KW-1185">Reference proteome</keyword>
<gene>
    <name evidence="2" type="ORF">OC846_005250</name>
</gene>
<feature type="compositionally biased region" description="Basic and acidic residues" evidence="1">
    <location>
        <begin position="95"/>
        <end position="120"/>
    </location>
</feature>
<accession>A0AAN6JQF9</accession>
<proteinExistence type="predicted"/>
<organism evidence="2 3">
    <name type="scientific">Tilletia horrida</name>
    <dbReference type="NCBI Taxonomy" id="155126"/>
    <lineage>
        <taxon>Eukaryota</taxon>
        <taxon>Fungi</taxon>
        <taxon>Dikarya</taxon>
        <taxon>Basidiomycota</taxon>
        <taxon>Ustilaginomycotina</taxon>
        <taxon>Exobasidiomycetes</taxon>
        <taxon>Tilletiales</taxon>
        <taxon>Tilletiaceae</taxon>
        <taxon>Tilletia</taxon>
    </lineage>
</organism>
<evidence type="ECO:0000256" key="1">
    <source>
        <dbReference type="SAM" id="MobiDB-lite"/>
    </source>
</evidence>
<feature type="region of interest" description="Disordered" evidence="1">
    <location>
        <begin position="1"/>
        <end position="204"/>
    </location>
</feature>
<feature type="compositionally biased region" description="Basic and acidic residues" evidence="1">
    <location>
        <begin position="20"/>
        <end position="37"/>
    </location>
</feature>
<evidence type="ECO:0000313" key="3">
    <source>
        <dbReference type="Proteomes" id="UP001176517"/>
    </source>
</evidence>
<protein>
    <submittedName>
        <fullName evidence="2">Uncharacterized protein</fullName>
    </submittedName>
</protein>
<comment type="caution">
    <text evidence="2">The sequence shown here is derived from an EMBL/GenBank/DDBJ whole genome shotgun (WGS) entry which is preliminary data.</text>
</comment>
<feature type="compositionally biased region" description="Low complexity" evidence="1">
    <location>
        <begin position="1"/>
        <end position="16"/>
    </location>
</feature>
<sequence>MASPLSAGAGGALKSLQRVASRDKLQKEQASKKEQKKAQQRSKSGLHAKERVGSTTASSATSENESGPLNASSPRHRIDLSGPQESAKHQMSAHAEADRLIESDRIEAEHLESHVIKHQGDQLPPPTQQTSASQSEQLSAAFMPQYQVRQTRNHRKTENGEEPEHKSKTDLVSSAHDQPGSTSIEQDEPDPIAARKTKQSWHAQLEADRARVGAAIGDMVISRGQPGDRHANRGNHDGAGWRRWRLDDRSAEIKAAVSSGAAGTPQLGLVWHGPGLGLPGRLSDMSVAVKNRIFGQGGDRQHADGSQQRSQPGVMHLAGVRLPFGLPLPHSLVEWTTAALGAGVGLQVLTWALGGNEQ</sequence>
<feature type="compositionally biased region" description="Polar residues" evidence="1">
    <location>
        <begin position="63"/>
        <end position="73"/>
    </location>
</feature>
<feature type="compositionally biased region" description="Basic and acidic residues" evidence="1">
    <location>
        <begin position="156"/>
        <end position="169"/>
    </location>
</feature>